<feature type="region of interest" description="Disordered" evidence="1">
    <location>
        <begin position="90"/>
        <end position="147"/>
    </location>
</feature>
<dbReference type="EMBL" id="JANPWB010000013">
    <property type="protein sequence ID" value="KAJ1103546.1"/>
    <property type="molecule type" value="Genomic_DNA"/>
</dbReference>
<keyword evidence="3" id="KW-1185">Reference proteome</keyword>
<feature type="compositionally biased region" description="Low complexity" evidence="1">
    <location>
        <begin position="91"/>
        <end position="106"/>
    </location>
</feature>
<protein>
    <submittedName>
        <fullName evidence="2">Uncharacterized protein</fullName>
    </submittedName>
</protein>
<feature type="compositionally biased region" description="Polar residues" evidence="1">
    <location>
        <begin position="126"/>
        <end position="138"/>
    </location>
</feature>
<accession>A0AAV7MID0</accession>
<dbReference type="Proteomes" id="UP001066276">
    <property type="component" value="Chromosome 9"/>
</dbReference>
<gene>
    <name evidence="2" type="ORF">NDU88_000968</name>
</gene>
<evidence type="ECO:0000313" key="2">
    <source>
        <dbReference type="EMBL" id="KAJ1103546.1"/>
    </source>
</evidence>
<proteinExistence type="predicted"/>
<dbReference type="AlphaFoldDB" id="A0AAV7MID0"/>
<feature type="region of interest" description="Disordered" evidence="1">
    <location>
        <begin position="21"/>
        <end position="56"/>
    </location>
</feature>
<reference evidence="2" key="1">
    <citation type="journal article" date="2022" name="bioRxiv">
        <title>Sequencing and chromosome-scale assembly of the giantPleurodeles waltlgenome.</title>
        <authorList>
            <person name="Brown T."/>
            <person name="Elewa A."/>
            <person name="Iarovenko S."/>
            <person name="Subramanian E."/>
            <person name="Araus A.J."/>
            <person name="Petzold A."/>
            <person name="Susuki M."/>
            <person name="Suzuki K.-i.T."/>
            <person name="Hayashi T."/>
            <person name="Toyoda A."/>
            <person name="Oliveira C."/>
            <person name="Osipova E."/>
            <person name="Leigh N.D."/>
            <person name="Simon A."/>
            <person name="Yun M.H."/>
        </authorList>
    </citation>
    <scope>NUCLEOTIDE SEQUENCE</scope>
    <source>
        <strain evidence="2">20211129_DDA</strain>
        <tissue evidence="2">Liver</tissue>
    </source>
</reference>
<organism evidence="2 3">
    <name type="scientific">Pleurodeles waltl</name>
    <name type="common">Iberian ribbed newt</name>
    <dbReference type="NCBI Taxonomy" id="8319"/>
    <lineage>
        <taxon>Eukaryota</taxon>
        <taxon>Metazoa</taxon>
        <taxon>Chordata</taxon>
        <taxon>Craniata</taxon>
        <taxon>Vertebrata</taxon>
        <taxon>Euteleostomi</taxon>
        <taxon>Amphibia</taxon>
        <taxon>Batrachia</taxon>
        <taxon>Caudata</taxon>
        <taxon>Salamandroidea</taxon>
        <taxon>Salamandridae</taxon>
        <taxon>Pleurodelinae</taxon>
        <taxon>Pleurodeles</taxon>
    </lineage>
</organism>
<comment type="caution">
    <text evidence="2">The sequence shown here is derived from an EMBL/GenBank/DDBJ whole genome shotgun (WGS) entry which is preliminary data.</text>
</comment>
<sequence length="236" mass="24332">MLQPSASTSAGHCGFALRISVQSSAPPRVPRTSRHQPGLQRERPSELGAAAADPPAPQLFQRGATLLQTLQRPATSTAWLEGQAPVGGCRSAGPSALTSSSSPRGLVGTSEAPGRSGPMGCRLRRSATSGPGLGQQSLPRRGEAESTTAEAAAFSLTLASRGTAPEGSAGVEPLLLPLSAIRLRHRGCVRLPRPAPPFWSLVRASLSQTRTLPLSASRLPGFLNGQGTSQGRQAVV</sequence>
<evidence type="ECO:0000313" key="3">
    <source>
        <dbReference type="Proteomes" id="UP001066276"/>
    </source>
</evidence>
<name>A0AAV7MID0_PLEWA</name>
<evidence type="ECO:0000256" key="1">
    <source>
        <dbReference type="SAM" id="MobiDB-lite"/>
    </source>
</evidence>